<comment type="caution">
    <text evidence="1">The sequence shown here is derived from an EMBL/GenBank/DDBJ whole genome shotgun (WGS) entry which is preliminary data.</text>
</comment>
<name>A0A2N0R4U9_9GLOM</name>
<sequence length="205" mass="24332">MLRIWDQLWSFVLTELKESGQFDDICRYEITQEMSRIGVKFQFWKDHSVDSWNHTSLMVDDKLKVLENFDLKKILPPSHYNSFEAEDWLELFLTPDMVILNSTRIVKGLYNPSDITPYMHVFVCHMHEFIEKHRQWGVAAFSCASVEKKNHQHISHFFQQTFKDGGKSGRKSSIIDILEYENRILFYHFNDIAISTPKPKKIRIS</sequence>
<organism evidence="1 2">
    <name type="scientific">Rhizophagus irregularis</name>
    <dbReference type="NCBI Taxonomy" id="588596"/>
    <lineage>
        <taxon>Eukaryota</taxon>
        <taxon>Fungi</taxon>
        <taxon>Fungi incertae sedis</taxon>
        <taxon>Mucoromycota</taxon>
        <taxon>Glomeromycotina</taxon>
        <taxon>Glomeromycetes</taxon>
        <taxon>Glomerales</taxon>
        <taxon>Glomeraceae</taxon>
        <taxon>Rhizophagus</taxon>
    </lineage>
</organism>
<dbReference type="VEuPathDB" id="FungiDB:RhiirA1_471166"/>
<dbReference type="EMBL" id="LLXH01001576">
    <property type="protein sequence ID" value="PKC58309.1"/>
    <property type="molecule type" value="Genomic_DNA"/>
</dbReference>
<reference evidence="1 2" key="2">
    <citation type="submission" date="2017-10" db="EMBL/GenBank/DDBJ databases">
        <title>Genome analyses suggest a sexual origin of heterokaryosis in a supposedly ancient asexual fungus.</title>
        <authorList>
            <person name="Corradi N."/>
            <person name="Sedzielewska K."/>
            <person name="Noel J."/>
            <person name="Charron P."/>
            <person name="Farinelli L."/>
            <person name="Marton T."/>
            <person name="Kruger M."/>
            <person name="Pelin A."/>
            <person name="Brachmann A."/>
            <person name="Corradi N."/>
        </authorList>
    </citation>
    <scope>NUCLEOTIDE SEQUENCE [LARGE SCALE GENOMIC DNA]</scope>
    <source>
        <strain evidence="1 2">A1</strain>
    </source>
</reference>
<gene>
    <name evidence="1" type="ORF">RhiirA1_471166</name>
</gene>
<accession>A0A2N0R4U9</accession>
<dbReference type="AlphaFoldDB" id="A0A2N0R4U9"/>
<evidence type="ECO:0000313" key="2">
    <source>
        <dbReference type="Proteomes" id="UP000232688"/>
    </source>
</evidence>
<dbReference type="Proteomes" id="UP000232688">
    <property type="component" value="Unassembled WGS sequence"/>
</dbReference>
<dbReference type="VEuPathDB" id="FungiDB:FUN_001716"/>
<reference evidence="1 2" key="1">
    <citation type="submission" date="2017-10" db="EMBL/GenBank/DDBJ databases">
        <title>Extensive intraspecific genome diversity in a model arbuscular mycorrhizal fungus.</title>
        <authorList>
            <person name="Chen E.C.H."/>
            <person name="Morin E."/>
            <person name="Baudet D."/>
            <person name="Noel J."/>
            <person name="Ndikumana S."/>
            <person name="Charron P."/>
            <person name="St-Onge C."/>
            <person name="Giorgi J."/>
            <person name="Grigoriev I.V."/>
            <person name="Roux C."/>
            <person name="Martin F.M."/>
            <person name="Corradi N."/>
        </authorList>
    </citation>
    <scope>NUCLEOTIDE SEQUENCE [LARGE SCALE GENOMIC DNA]</scope>
    <source>
        <strain evidence="1 2">A1</strain>
    </source>
</reference>
<protein>
    <submittedName>
        <fullName evidence="1">Uncharacterized protein</fullName>
    </submittedName>
</protein>
<proteinExistence type="predicted"/>
<evidence type="ECO:0000313" key="1">
    <source>
        <dbReference type="EMBL" id="PKC58309.1"/>
    </source>
</evidence>